<protein>
    <submittedName>
        <fullName evidence="1">Uncharacterized protein</fullName>
    </submittedName>
</protein>
<accession>A0ACC4AMM8</accession>
<gene>
    <name evidence="1" type="ORF">D5086_032583</name>
</gene>
<reference evidence="1 2" key="1">
    <citation type="journal article" date="2024" name="Plant Biotechnol. J.">
        <title>Genome and CRISPR/Cas9 system of a widespread forest tree (Populus alba) in the world.</title>
        <authorList>
            <person name="Liu Y.J."/>
            <person name="Jiang P.F."/>
            <person name="Han X.M."/>
            <person name="Li X.Y."/>
            <person name="Wang H.M."/>
            <person name="Wang Y.J."/>
            <person name="Wang X.X."/>
            <person name="Zeng Q.Y."/>
        </authorList>
    </citation>
    <scope>NUCLEOTIDE SEQUENCE [LARGE SCALE GENOMIC DNA]</scope>
    <source>
        <strain evidence="2">cv. PAL-ZL1</strain>
    </source>
</reference>
<organism evidence="1 2">
    <name type="scientific">Populus alba</name>
    <name type="common">White poplar</name>
    <dbReference type="NCBI Taxonomy" id="43335"/>
    <lineage>
        <taxon>Eukaryota</taxon>
        <taxon>Viridiplantae</taxon>
        <taxon>Streptophyta</taxon>
        <taxon>Embryophyta</taxon>
        <taxon>Tracheophyta</taxon>
        <taxon>Spermatophyta</taxon>
        <taxon>Magnoliopsida</taxon>
        <taxon>eudicotyledons</taxon>
        <taxon>Gunneridae</taxon>
        <taxon>Pentapetalae</taxon>
        <taxon>rosids</taxon>
        <taxon>fabids</taxon>
        <taxon>Malpighiales</taxon>
        <taxon>Salicaceae</taxon>
        <taxon>Saliceae</taxon>
        <taxon>Populus</taxon>
    </lineage>
</organism>
<proteinExistence type="predicted"/>
<sequence>MKGRGKGAKVAAAGDSLAPLWNGQRSTSRCIDEIAVDIAKGTLTVIGVVDPVQVAKKLRKSGKMAEVVSVGPPKKEPDEEKVDDIKDSFPSCCQECGGFELKQKVDLALNKLADGDTCHIGVDELQKLAQCLTPEGFASFLSCILDTDKEKEQKQKKSPGEGVSSGSMLEGRRSDSAISRLKKQNQSVSSPRVSTYPPRPSADIHNRKPSLLSTKNSDLWEEKHSAGADESTNPTVKISRNAIGKDMQKCSEQGARQSMMGRTRKVDSVFASLSSANARQSGSESKNCTWQCVKGFLCEGDMESAYEEAIFSGDELVLIELIDRTGHVLESLPPLPVILALWLRCTSWSTVYFLIFYLSFLRFNYFQWFEVYTKNLLKFSPSRWCT</sequence>
<dbReference type="Proteomes" id="UP000309997">
    <property type="component" value="Unassembled WGS sequence"/>
</dbReference>
<evidence type="ECO:0000313" key="2">
    <source>
        <dbReference type="Proteomes" id="UP000309997"/>
    </source>
</evidence>
<keyword evidence="2" id="KW-1185">Reference proteome</keyword>
<comment type="caution">
    <text evidence="1">The sequence shown here is derived from an EMBL/GenBank/DDBJ whole genome shotgun (WGS) entry which is preliminary data.</text>
</comment>
<dbReference type="EMBL" id="RCHU02000018">
    <property type="protein sequence ID" value="KAL3567168.1"/>
    <property type="molecule type" value="Genomic_DNA"/>
</dbReference>
<name>A0ACC4AMM8_POPAL</name>
<evidence type="ECO:0000313" key="1">
    <source>
        <dbReference type="EMBL" id="KAL3567168.1"/>
    </source>
</evidence>